<dbReference type="EnsemblProtists" id="PYU1_T015280">
    <property type="protein sequence ID" value="PYU1_T015280"/>
    <property type="gene ID" value="PYU1_G015248"/>
</dbReference>
<protein>
    <submittedName>
        <fullName evidence="1">Uncharacterized protein</fullName>
    </submittedName>
</protein>
<name>K3XDI1_GLOUD</name>
<dbReference type="Proteomes" id="UP000019132">
    <property type="component" value="Unassembled WGS sequence"/>
</dbReference>
<evidence type="ECO:0000313" key="2">
    <source>
        <dbReference type="Proteomes" id="UP000019132"/>
    </source>
</evidence>
<accession>K3XDI1</accession>
<dbReference type="AlphaFoldDB" id="K3XDI1"/>
<sequence>MAKEPQSNLNAVAELKANFDSMKPLNDMTSREAQQVDDFIVRRQAIHG</sequence>
<keyword evidence="2" id="KW-1185">Reference proteome</keyword>
<dbReference type="InParanoid" id="K3XDI1"/>
<dbReference type="HOGENOM" id="CLU_3161219_0_0_1"/>
<reference evidence="1" key="3">
    <citation type="submission" date="2015-02" db="UniProtKB">
        <authorList>
            <consortium name="EnsemblProtists"/>
        </authorList>
    </citation>
    <scope>IDENTIFICATION</scope>
    <source>
        <strain evidence="1">DAOM BR144</strain>
    </source>
</reference>
<evidence type="ECO:0000313" key="1">
    <source>
        <dbReference type="EnsemblProtists" id="PYU1_T015280"/>
    </source>
</evidence>
<dbReference type="VEuPathDB" id="FungiDB:PYU1_G015248"/>
<reference evidence="2" key="1">
    <citation type="journal article" date="2010" name="Genome Biol.">
        <title>Genome sequence of the necrotrophic plant pathogen Pythium ultimum reveals original pathogenicity mechanisms and effector repertoire.</title>
        <authorList>
            <person name="Levesque C.A."/>
            <person name="Brouwer H."/>
            <person name="Cano L."/>
            <person name="Hamilton J.P."/>
            <person name="Holt C."/>
            <person name="Huitema E."/>
            <person name="Raffaele S."/>
            <person name="Robideau G.P."/>
            <person name="Thines M."/>
            <person name="Win J."/>
            <person name="Zerillo M.M."/>
            <person name="Beakes G.W."/>
            <person name="Boore J.L."/>
            <person name="Busam D."/>
            <person name="Dumas B."/>
            <person name="Ferriera S."/>
            <person name="Fuerstenberg S.I."/>
            <person name="Gachon C.M."/>
            <person name="Gaulin E."/>
            <person name="Govers F."/>
            <person name="Grenville-Briggs L."/>
            <person name="Horner N."/>
            <person name="Hostetler J."/>
            <person name="Jiang R.H."/>
            <person name="Johnson J."/>
            <person name="Krajaejun T."/>
            <person name="Lin H."/>
            <person name="Meijer H.J."/>
            <person name="Moore B."/>
            <person name="Morris P."/>
            <person name="Phuntmart V."/>
            <person name="Puiu D."/>
            <person name="Shetty J."/>
            <person name="Stajich J.E."/>
            <person name="Tripathy S."/>
            <person name="Wawra S."/>
            <person name="van West P."/>
            <person name="Whitty B.R."/>
            <person name="Coutinho P.M."/>
            <person name="Henrissat B."/>
            <person name="Martin F."/>
            <person name="Thomas P.D."/>
            <person name="Tyler B.M."/>
            <person name="De Vries R.P."/>
            <person name="Kamoun S."/>
            <person name="Yandell M."/>
            <person name="Tisserat N."/>
            <person name="Buell C.R."/>
        </authorList>
    </citation>
    <scope>NUCLEOTIDE SEQUENCE</scope>
    <source>
        <strain evidence="2">DAOM:BR144</strain>
    </source>
</reference>
<reference evidence="2" key="2">
    <citation type="submission" date="2010-04" db="EMBL/GenBank/DDBJ databases">
        <authorList>
            <person name="Buell R."/>
            <person name="Hamilton J."/>
            <person name="Hostetler J."/>
        </authorList>
    </citation>
    <scope>NUCLEOTIDE SEQUENCE [LARGE SCALE GENOMIC DNA]</scope>
    <source>
        <strain evidence="2">DAOM:BR144</strain>
    </source>
</reference>
<proteinExistence type="predicted"/>
<dbReference type="EMBL" id="ADOS01000780">
    <property type="status" value="NOT_ANNOTATED_CDS"/>
    <property type="molecule type" value="Genomic_DNA"/>
</dbReference>
<organism evidence="1 2">
    <name type="scientific">Globisporangium ultimum (strain ATCC 200006 / CBS 805.95 / DAOM BR144)</name>
    <name type="common">Pythium ultimum</name>
    <dbReference type="NCBI Taxonomy" id="431595"/>
    <lineage>
        <taxon>Eukaryota</taxon>
        <taxon>Sar</taxon>
        <taxon>Stramenopiles</taxon>
        <taxon>Oomycota</taxon>
        <taxon>Peronosporomycetes</taxon>
        <taxon>Pythiales</taxon>
        <taxon>Pythiaceae</taxon>
        <taxon>Globisporangium</taxon>
    </lineage>
</organism>